<name>A0A2P4YB48_9STRA</name>
<dbReference type="Proteomes" id="UP000237271">
    <property type="component" value="Unassembled WGS sequence"/>
</dbReference>
<dbReference type="EMBL" id="NCKW01004154">
    <property type="protein sequence ID" value="POM75010.1"/>
    <property type="molecule type" value="Genomic_DNA"/>
</dbReference>
<sequence length="215" mass="22992">MITEYYIAKGVRLDLEGDSNDYVGKTLSGGEVSVYPSPEFSERANSENVIVGNAVLYGATSGEAFFSGKAGERFCVRNSGVKAVVEGVGDHGCEYMTGGRVVVLGSTGRNFAAGMSGGIAYIYDEDNSFQKKCNMGMVGVSPLTETASAAEIQEVKALITKHLDRTQSPKAQKLLDNWDASSAKFMRVMPSDYERVLLQRAAVIKETKKSASASA</sequence>
<dbReference type="OrthoDB" id="4327079at2759"/>
<dbReference type="Pfam" id="PF01493">
    <property type="entry name" value="GXGXG"/>
    <property type="match status" value="1"/>
</dbReference>
<reference evidence="2 3" key="1">
    <citation type="journal article" date="2017" name="Genome Biol. Evol.">
        <title>Phytophthora megakarya and P. palmivora, closely related causal agents of cacao black pod rot, underwent increases in genome sizes and gene numbers by different mechanisms.</title>
        <authorList>
            <person name="Ali S.S."/>
            <person name="Shao J."/>
            <person name="Lary D.J."/>
            <person name="Kronmiller B."/>
            <person name="Shen D."/>
            <person name="Strem M.D."/>
            <person name="Amoako-Attah I."/>
            <person name="Akrofi A.Y."/>
            <person name="Begoude B.A."/>
            <person name="Ten Hoopen G.M."/>
            <person name="Coulibaly K."/>
            <person name="Kebe B.I."/>
            <person name="Melnick R.L."/>
            <person name="Guiltinan M.J."/>
            <person name="Tyler B.M."/>
            <person name="Meinhardt L.W."/>
            <person name="Bailey B.A."/>
        </authorList>
    </citation>
    <scope>NUCLEOTIDE SEQUENCE [LARGE SCALE GENOMIC DNA]</scope>
    <source>
        <strain evidence="3">sbr112.9</strain>
    </source>
</reference>
<dbReference type="InterPro" id="IPR036485">
    <property type="entry name" value="Glu_synth_asu_C_sf"/>
</dbReference>
<gene>
    <name evidence="2" type="ORF">PHPALM_7941</name>
</gene>
<dbReference type="GO" id="GO:0016491">
    <property type="term" value="F:oxidoreductase activity"/>
    <property type="evidence" value="ECO:0007669"/>
    <property type="project" value="InterPro"/>
</dbReference>
<evidence type="ECO:0000313" key="2">
    <source>
        <dbReference type="EMBL" id="POM75010.1"/>
    </source>
</evidence>
<evidence type="ECO:0000259" key="1">
    <source>
        <dbReference type="Pfam" id="PF01493"/>
    </source>
</evidence>
<protein>
    <submittedName>
        <fullName evidence="2">Ferredoxin-dependent glutamate synthase</fullName>
    </submittedName>
</protein>
<dbReference type="InterPro" id="IPR002489">
    <property type="entry name" value="Glu_synth_asu_C"/>
</dbReference>
<dbReference type="AlphaFoldDB" id="A0A2P4YB48"/>
<accession>A0A2P4YB48</accession>
<proteinExistence type="predicted"/>
<organism evidence="2 3">
    <name type="scientific">Phytophthora palmivora</name>
    <dbReference type="NCBI Taxonomy" id="4796"/>
    <lineage>
        <taxon>Eukaryota</taxon>
        <taxon>Sar</taxon>
        <taxon>Stramenopiles</taxon>
        <taxon>Oomycota</taxon>
        <taxon>Peronosporomycetes</taxon>
        <taxon>Peronosporales</taxon>
        <taxon>Peronosporaceae</taxon>
        <taxon>Phytophthora</taxon>
    </lineage>
</organism>
<dbReference type="InterPro" id="IPR051394">
    <property type="entry name" value="Glutamate_Synthase"/>
</dbReference>
<dbReference type="SUPFAM" id="SSF69336">
    <property type="entry name" value="Alpha subunit of glutamate synthase, C-terminal domain"/>
    <property type="match status" value="1"/>
</dbReference>
<dbReference type="PANTHER" id="PTHR43100:SF1">
    <property type="entry name" value="GLUTAMATE SYNTHASE [NADPH] SMALL CHAIN"/>
    <property type="match status" value="1"/>
</dbReference>
<feature type="domain" description="Glutamate synthase alpha subunit C-terminal" evidence="1">
    <location>
        <begin position="6"/>
        <end position="147"/>
    </location>
</feature>
<dbReference type="PANTHER" id="PTHR43100">
    <property type="entry name" value="GLUTAMATE SYNTHASE [NADPH] SMALL CHAIN"/>
    <property type="match status" value="1"/>
</dbReference>
<evidence type="ECO:0000313" key="3">
    <source>
        <dbReference type="Proteomes" id="UP000237271"/>
    </source>
</evidence>
<comment type="caution">
    <text evidence="2">The sequence shown here is derived from an EMBL/GenBank/DDBJ whole genome shotgun (WGS) entry which is preliminary data.</text>
</comment>
<dbReference type="Gene3D" id="2.160.20.60">
    <property type="entry name" value="Glutamate synthase, alpha subunit, C-terminal domain"/>
    <property type="match status" value="1"/>
</dbReference>
<keyword evidence="3" id="KW-1185">Reference proteome</keyword>